<feature type="domain" description="SET" evidence="5">
    <location>
        <begin position="200"/>
        <end position="482"/>
    </location>
</feature>
<dbReference type="GO" id="GO:0008270">
    <property type="term" value="F:zinc ion binding"/>
    <property type="evidence" value="ECO:0007669"/>
    <property type="project" value="UniProtKB-KW"/>
</dbReference>
<dbReference type="InterPro" id="IPR046341">
    <property type="entry name" value="SET_dom_sf"/>
</dbReference>
<dbReference type="VEuPathDB" id="VectorBase:ACHR003375"/>
<dbReference type="Gene3D" id="2.170.270.10">
    <property type="entry name" value="SET domain"/>
    <property type="match status" value="2"/>
</dbReference>
<evidence type="ECO:0008006" key="9">
    <source>
        <dbReference type="Google" id="ProtNLM"/>
    </source>
</evidence>
<keyword evidence="3" id="KW-0862">Zinc</keyword>
<evidence type="ECO:0000259" key="6">
    <source>
        <dbReference type="PROSITE" id="PS50865"/>
    </source>
</evidence>
<dbReference type="EnsemblMetazoa" id="ACHR003375-RA">
    <property type="protein sequence ID" value="ACHR003375-PA"/>
    <property type="gene ID" value="ACHR003375"/>
</dbReference>
<evidence type="ECO:0000256" key="2">
    <source>
        <dbReference type="ARBA" id="ARBA00022771"/>
    </source>
</evidence>
<dbReference type="InterPro" id="IPR002893">
    <property type="entry name" value="Znf_MYND"/>
</dbReference>
<dbReference type="PROSITE" id="PS50865">
    <property type="entry name" value="ZF_MYND_2"/>
    <property type="match status" value="2"/>
</dbReference>
<evidence type="ECO:0000256" key="4">
    <source>
        <dbReference type="PROSITE-ProRule" id="PRU00134"/>
    </source>
</evidence>
<dbReference type="STRING" id="43041.A0A182JXZ3"/>
<dbReference type="SUPFAM" id="SSF48452">
    <property type="entry name" value="TPR-like"/>
    <property type="match status" value="2"/>
</dbReference>
<proteinExistence type="predicted"/>
<dbReference type="SUPFAM" id="SSF144232">
    <property type="entry name" value="HIT/MYND zinc finger-like"/>
    <property type="match status" value="2"/>
</dbReference>
<dbReference type="PANTHER" id="PTHR47111:SF1">
    <property type="entry name" value="SET AND MYND DOMAIN-CONTAINING PROTEIN 4"/>
    <property type="match status" value="1"/>
</dbReference>
<accession>A0A182JXZ3</accession>
<keyword evidence="2 4" id="KW-0863">Zinc-finger</keyword>
<dbReference type="GO" id="GO:0008276">
    <property type="term" value="F:protein methyltransferase activity"/>
    <property type="evidence" value="ECO:0007669"/>
    <property type="project" value="UniProtKB-ARBA"/>
</dbReference>
<dbReference type="Gene3D" id="6.10.140.2220">
    <property type="match status" value="2"/>
</dbReference>
<evidence type="ECO:0000259" key="5">
    <source>
        <dbReference type="PROSITE" id="PS50280"/>
    </source>
</evidence>
<reference evidence="8" key="1">
    <citation type="submission" date="2013-03" db="EMBL/GenBank/DDBJ databases">
        <title>The Genome Sequence of Anopheles christyi ACHKN1017.</title>
        <authorList>
            <consortium name="The Broad Institute Genomics Platform"/>
            <person name="Neafsey D.E."/>
            <person name="Besansky N."/>
            <person name="Walker B."/>
            <person name="Young S.K."/>
            <person name="Zeng Q."/>
            <person name="Gargeya S."/>
            <person name="Fitzgerald M."/>
            <person name="Haas B."/>
            <person name="Abouelleil A."/>
            <person name="Allen A.W."/>
            <person name="Alvarado L."/>
            <person name="Arachchi H.M."/>
            <person name="Berlin A.M."/>
            <person name="Chapman S.B."/>
            <person name="Gainer-Dewar J."/>
            <person name="Goldberg J."/>
            <person name="Griggs A."/>
            <person name="Gujja S."/>
            <person name="Hansen M."/>
            <person name="Howarth C."/>
            <person name="Imamovic A."/>
            <person name="Ireland A."/>
            <person name="Larimer J."/>
            <person name="McCowan C."/>
            <person name="Murphy C."/>
            <person name="Pearson M."/>
            <person name="Poon T.W."/>
            <person name="Priest M."/>
            <person name="Roberts A."/>
            <person name="Saif S."/>
            <person name="Shea T."/>
            <person name="Sisk P."/>
            <person name="Sykes S."/>
            <person name="Wortman J."/>
            <person name="Nusbaum C."/>
            <person name="Birren B."/>
        </authorList>
    </citation>
    <scope>NUCLEOTIDE SEQUENCE [LARGE SCALE GENOMIC DNA]</scope>
    <source>
        <strain evidence="8">ACHKN1017</strain>
    </source>
</reference>
<dbReference type="InterPro" id="IPR001214">
    <property type="entry name" value="SET_dom"/>
</dbReference>
<evidence type="ECO:0000256" key="3">
    <source>
        <dbReference type="ARBA" id="ARBA00022833"/>
    </source>
</evidence>
<dbReference type="PROSITE" id="PS01360">
    <property type="entry name" value="ZF_MYND_1"/>
    <property type="match status" value="2"/>
</dbReference>
<evidence type="ECO:0000256" key="1">
    <source>
        <dbReference type="ARBA" id="ARBA00022723"/>
    </source>
</evidence>
<dbReference type="PANTHER" id="PTHR47111">
    <property type="entry name" value="BCDNA.LD29892"/>
    <property type="match status" value="1"/>
</dbReference>
<dbReference type="Gene3D" id="1.10.220.160">
    <property type="match status" value="1"/>
</dbReference>
<dbReference type="Gene3D" id="1.25.40.10">
    <property type="entry name" value="Tetratricopeptide repeat domain"/>
    <property type="match status" value="2"/>
</dbReference>
<dbReference type="Pfam" id="PF00856">
    <property type="entry name" value="SET"/>
    <property type="match status" value="1"/>
</dbReference>
<organism evidence="7 8">
    <name type="scientific">Anopheles christyi</name>
    <dbReference type="NCBI Taxonomy" id="43041"/>
    <lineage>
        <taxon>Eukaryota</taxon>
        <taxon>Metazoa</taxon>
        <taxon>Ecdysozoa</taxon>
        <taxon>Arthropoda</taxon>
        <taxon>Hexapoda</taxon>
        <taxon>Insecta</taxon>
        <taxon>Pterygota</taxon>
        <taxon>Neoptera</taxon>
        <taxon>Endopterygota</taxon>
        <taxon>Diptera</taxon>
        <taxon>Nematocera</taxon>
        <taxon>Culicoidea</taxon>
        <taxon>Culicidae</taxon>
        <taxon>Anophelinae</taxon>
        <taxon>Anopheles</taxon>
    </lineage>
</organism>
<dbReference type="SUPFAM" id="SSF82199">
    <property type="entry name" value="SET domain"/>
    <property type="match status" value="1"/>
</dbReference>
<feature type="domain" description="MYND-type" evidence="6">
    <location>
        <begin position="746"/>
        <end position="786"/>
    </location>
</feature>
<dbReference type="GO" id="GO:0008757">
    <property type="term" value="F:S-adenosylmethionine-dependent methyltransferase activity"/>
    <property type="evidence" value="ECO:0007669"/>
    <property type="project" value="UniProtKB-ARBA"/>
</dbReference>
<dbReference type="InterPro" id="IPR011990">
    <property type="entry name" value="TPR-like_helical_dom_sf"/>
</dbReference>
<evidence type="ECO:0000313" key="8">
    <source>
        <dbReference type="Proteomes" id="UP000075881"/>
    </source>
</evidence>
<name>A0A182JXZ3_9DIPT</name>
<dbReference type="PROSITE" id="PS50280">
    <property type="entry name" value="SET"/>
    <property type="match status" value="1"/>
</dbReference>
<dbReference type="GO" id="GO:0008170">
    <property type="term" value="F:N-methyltransferase activity"/>
    <property type="evidence" value="ECO:0007669"/>
    <property type="project" value="UniProtKB-ARBA"/>
</dbReference>
<dbReference type="AlphaFoldDB" id="A0A182JXZ3"/>
<protein>
    <recommendedName>
        <fullName evidence="9">MYND-type domain-containing protein</fullName>
    </recommendedName>
</protein>
<sequence length="913" mass="104679">MACYIKQGVHTADVLSLRNEMWETTIKHKLEQAGKKNAHEIISFLIKEIGYYVRANPYRERFNLHRDVKDDDKAAKFRAKGNELFHPKNYIEATFYYNESIAHSNKGSEARAIAYANRAAVCILLGRYDDCLENIRLARESNYPASMMMKLNVREMTAKSMQTSAQAARRLHNDLQEEEAHEHQIKLSFPAHPKVPQIVKDLKLCQNQPYGRHVVAGRALKAGHVVMIEKPYATVSSEHMKRVRCANCHNEAPFLLLPCEQCTVAMYCSGKCLKAAWQQYHRYECPILRAIWQFGTEHLAMTVRITAIAFATFDHDLEAIRQHLSRLDVSKVNAYEMDWNTASPKDIYETVYVLASQIKRRPKDLALQILVATITHDLLMKRTDMGKAYKADPILQMLLFKLIFRHLLGTMLNHHFLLFMDYQPGQQIQKSEEYAMACFPLLSMLNHSCAPNVKRITLRDGRCALIVTRPIAKGAQLFDHYDLGLYKKSEAKQSLQVLRTCLNEMGHDYPSCLTTDSFAMDLKLVKSSNVYDLFDKLWQCKIKACLENASNSTESAAPKAIECFITTIVNLVREIPIRELLNLFPDVKCRETALALRAKGTEMYHPRVRNYMEAFKFFNASIAHTEMNSVDRGIAYANRSIVCMEMHLYKACLENVRLARQSNYPTRFLPKLAAREAHALEALQRAKKISAKQLKNGHCATERSKLVWKEPNKLLDADKVNQRSKKLRPDMYGLSVVEYENLYSRCNYCESRRLCTFIPCEGCTLAMFCSVKCLTEAYQSYHRYECGLVRDLWRIGGMKVVAAFRKIATEIAALKDVPSSIEYLDLLVTLNMCHGVNGSESCGIADLSAPRAVHPVEPTKKHRELSFLIFLTTIVHQLVVERTELGLFCIEHHGMSQMLFDLILYYLNTFTVY</sequence>
<reference evidence="7" key="2">
    <citation type="submission" date="2020-05" db="UniProtKB">
        <authorList>
            <consortium name="EnsemblMetazoa"/>
        </authorList>
    </citation>
    <scope>IDENTIFICATION</scope>
    <source>
        <strain evidence="7">ACHKN1017</strain>
    </source>
</reference>
<evidence type="ECO:0000313" key="7">
    <source>
        <dbReference type="EnsemblMetazoa" id="ACHR003375-PA"/>
    </source>
</evidence>
<keyword evidence="8" id="KW-1185">Reference proteome</keyword>
<feature type="domain" description="MYND-type" evidence="6">
    <location>
        <begin position="245"/>
        <end position="285"/>
    </location>
</feature>
<dbReference type="Pfam" id="PF01753">
    <property type="entry name" value="zf-MYND"/>
    <property type="match status" value="1"/>
</dbReference>
<keyword evidence="1" id="KW-0479">Metal-binding</keyword>
<dbReference type="Proteomes" id="UP000075881">
    <property type="component" value="Unassembled WGS sequence"/>
</dbReference>